<name>A0A1F6AIA4_9BACT</name>
<evidence type="ECO:0000313" key="3">
    <source>
        <dbReference type="EMBL" id="OGG24450.1"/>
    </source>
</evidence>
<feature type="transmembrane region" description="Helical" evidence="1">
    <location>
        <begin position="268"/>
        <end position="287"/>
    </location>
</feature>
<proteinExistence type="predicted"/>
<organism evidence="3 4">
    <name type="scientific">Candidatus Gottesmanbacteria bacterium RIFCSPLOWO2_01_FULL_43_11b</name>
    <dbReference type="NCBI Taxonomy" id="1798392"/>
    <lineage>
        <taxon>Bacteria</taxon>
        <taxon>Candidatus Gottesmaniibacteriota</taxon>
    </lineage>
</organism>
<feature type="domain" description="Membrane protein 6-pyruvoyl-tetrahydropterin synthase-related" evidence="2">
    <location>
        <begin position="73"/>
        <end position="399"/>
    </location>
</feature>
<comment type="caution">
    <text evidence="3">The sequence shown here is derived from an EMBL/GenBank/DDBJ whole genome shotgun (WGS) entry which is preliminary data.</text>
</comment>
<feature type="transmembrane region" description="Helical" evidence="1">
    <location>
        <begin position="493"/>
        <end position="512"/>
    </location>
</feature>
<dbReference type="AlphaFoldDB" id="A0A1F6AIA4"/>
<feature type="transmembrane region" description="Helical" evidence="1">
    <location>
        <begin position="151"/>
        <end position="174"/>
    </location>
</feature>
<evidence type="ECO:0000259" key="2">
    <source>
        <dbReference type="Pfam" id="PF10131"/>
    </source>
</evidence>
<gene>
    <name evidence="3" type="ORF">A3A79_04680</name>
</gene>
<dbReference type="Pfam" id="PF10131">
    <property type="entry name" value="PTPS_related"/>
    <property type="match status" value="1"/>
</dbReference>
<sequence length="517" mass="58105">MLRSLLKNKILVIVGIQLLFLWPLFQSGIFHTHDGVLHIARTAAYFEELTRGQFPVRWAGDLNYGYGSPLFIFYYPLPYVLGSFLHFIGLNFTVAFKILLGLSFIGAPVTFYLWIKKLFPKNIAFAAALVYGLAPYHFLDLYVRGAIGEMFAFIFIPLVLLSIESSTILLGAIFYGLLLLSHNAFGLLFTGIFILYGFLSQKIRATLVSIVLGLGLSAFFWLPAMIEQKFTHSALFISNKYLENFPTLIQLFWSPWGFGTEVAKTGALSPQIGPIFILLALASIFVASKKLRWFFVFSWILLLISVFFSLNISSFIWDKVLFLKKFEFPWRFSALASFAVAMLSAFVFSKKNARLLIILLFITSIPFIKTAGSDTQSDDYYLSYSSSTEFGAASTIWSAGDPFGAPKEPVQIIAGTGIVSDVEKSSTLHQFNVTADNDVTVLDNTLYFPGWKATIDNQKIPIEFQDANYRGLITFPVSQGLHKVEVRFSESPIRMIANVISVISLVFIIVRVRMKKI</sequence>
<keyword evidence="1" id="KW-1133">Transmembrane helix</keyword>
<keyword evidence="1" id="KW-0812">Transmembrane</keyword>
<feature type="transmembrane region" description="Helical" evidence="1">
    <location>
        <begin position="355"/>
        <end position="372"/>
    </location>
</feature>
<accession>A0A1F6AIA4</accession>
<dbReference type="EMBL" id="MFJV01000001">
    <property type="protein sequence ID" value="OGG24450.1"/>
    <property type="molecule type" value="Genomic_DNA"/>
</dbReference>
<feature type="transmembrane region" description="Helical" evidence="1">
    <location>
        <begin position="94"/>
        <end position="115"/>
    </location>
</feature>
<keyword evidence="1" id="KW-0472">Membrane</keyword>
<evidence type="ECO:0000256" key="1">
    <source>
        <dbReference type="SAM" id="Phobius"/>
    </source>
</evidence>
<protein>
    <recommendedName>
        <fullName evidence="2">Membrane protein 6-pyruvoyl-tetrahydropterin synthase-related domain-containing protein</fullName>
    </recommendedName>
</protein>
<feature type="transmembrane region" description="Helical" evidence="1">
    <location>
        <begin position="121"/>
        <end position="139"/>
    </location>
</feature>
<dbReference type="Proteomes" id="UP000178759">
    <property type="component" value="Unassembled WGS sequence"/>
</dbReference>
<dbReference type="InterPro" id="IPR018776">
    <property type="entry name" value="Membrane_prot_PTPS-rel_domain"/>
</dbReference>
<evidence type="ECO:0000313" key="4">
    <source>
        <dbReference type="Proteomes" id="UP000178759"/>
    </source>
</evidence>
<feature type="transmembrane region" description="Helical" evidence="1">
    <location>
        <begin position="66"/>
        <end position="87"/>
    </location>
</feature>
<feature type="transmembrane region" description="Helical" evidence="1">
    <location>
        <begin position="180"/>
        <end position="199"/>
    </location>
</feature>
<feature type="transmembrane region" description="Helical" evidence="1">
    <location>
        <begin position="328"/>
        <end position="348"/>
    </location>
</feature>
<reference evidence="3 4" key="1">
    <citation type="journal article" date="2016" name="Nat. Commun.">
        <title>Thousands of microbial genomes shed light on interconnected biogeochemical processes in an aquifer system.</title>
        <authorList>
            <person name="Anantharaman K."/>
            <person name="Brown C.T."/>
            <person name="Hug L.A."/>
            <person name="Sharon I."/>
            <person name="Castelle C.J."/>
            <person name="Probst A.J."/>
            <person name="Thomas B.C."/>
            <person name="Singh A."/>
            <person name="Wilkins M.J."/>
            <person name="Karaoz U."/>
            <person name="Brodie E.L."/>
            <person name="Williams K.H."/>
            <person name="Hubbard S.S."/>
            <person name="Banfield J.F."/>
        </authorList>
    </citation>
    <scope>NUCLEOTIDE SEQUENCE [LARGE SCALE GENOMIC DNA]</scope>
</reference>
<feature type="transmembrane region" description="Helical" evidence="1">
    <location>
        <begin position="294"/>
        <end position="316"/>
    </location>
</feature>
<feature type="transmembrane region" description="Helical" evidence="1">
    <location>
        <begin position="206"/>
        <end position="226"/>
    </location>
</feature>
<dbReference type="STRING" id="1798392.A3A79_04680"/>